<dbReference type="EMBL" id="JASJEV010000015">
    <property type="protein sequence ID" value="MDJ1159964.1"/>
    <property type="molecule type" value="Genomic_DNA"/>
</dbReference>
<proteinExistence type="predicted"/>
<gene>
    <name evidence="1" type="ORF">QNA08_17260</name>
</gene>
<evidence type="ECO:0000313" key="2">
    <source>
        <dbReference type="Proteomes" id="UP001321492"/>
    </source>
</evidence>
<comment type="caution">
    <text evidence="1">The sequence shown here is derived from an EMBL/GenBank/DDBJ whole genome shotgun (WGS) entry which is preliminary data.</text>
</comment>
<accession>A0ABT7AKS3</accession>
<sequence>MYRAMYAYAWDIAEEGLDAAMERMAGMGIGTLTLAASYHAGKFIRPRGKAGKVVFPEDGTVYFRPRTELYGAIKPRVSNLVEGHDLFSDWPRDARLRLNAWTVLLHNTPLGAAHPDCVVRNAFGDAYVYSLEPCHPDVRAYAVALARDLASRPAVCGLSLETPGYLPYAHGFHHELTQVPLNPWAEILLGLSFSQSCVTRAEAAGVPARRVRDTVARALDRWLASDAAPADDMAMHWALADAVGDPDLLAFLRWRSEPVTSLVGAIRAAMPEGVTLAVIPSVQRPSALAWSEGSDLAALAGVADRLEIPLYERSTARALADLWDVRRRVGRERPLRCILRPGPPDMTAKGELVTLVAELAARGIDEIAFYNDGLLRPHHHAWVRDALAQLPPAGRTT</sequence>
<keyword evidence="2" id="KW-1185">Reference proteome</keyword>
<dbReference type="Proteomes" id="UP001321492">
    <property type="component" value="Unassembled WGS sequence"/>
</dbReference>
<organism evidence="1 2">
    <name type="scientific">Chelatococcus albus</name>
    <dbReference type="NCBI Taxonomy" id="3047466"/>
    <lineage>
        <taxon>Bacteria</taxon>
        <taxon>Pseudomonadati</taxon>
        <taxon>Pseudomonadota</taxon>
        <taxon>Alphaproteobacteria</taxon>
        <taxon>Hyphomicrobiales</taxon>
        <taxon>Chelatococcaceae</taxon>
        <taxon>Chelatococcus</taxon>
    </lineage>
</organism>
<protein>
    <submittedName>
        <fullName evidence="1">Uncharacterized protein</fullName>
    </submittedName>
</protein>
<reference evidence="1 2" key="1">
    <citation type="submission" date="2023-05" db="EMBL/GenBank/DDBJ databases">
        <title>Chelatococcus sp. nov., a moderately thermophilic bacterium isolated from hot spring microbial mat.</title>
        <authorList>
            <person name="Hu C.-J."/>
            <person name="Li W.-J."/>
        </authorList>
    </citation>
    <scope>NUCLEOTIDE SEQUENCE [LARGE SCALE GENOMIC DNA]</scope>
    <source>
        <strain evidence="1 2">SYSU G07232</strain>
    </source>
</reference>
<dbReference type="RefSeq" id="WP_283741966.1">
    <property type="nucleotide sequence ID" value="NZ_JASJEV010000015.1"/>
</dbReference>
<evidence type="ECO:0000313" key="1">
    <source>
        <dbReference type="EMBL" id="MDJ1159964.1"/>
    </source>
</evidence>
<name>A0ABT7AKS3_9HYPH</name>
<dbReference type="Gene3D" id="3.20.20.80">
    <property type="entry name" value="Glycosidases"/>
    <property type="match status" value="1"/>
</dbReference>